<organism evidence="1">
    <name type="scientific">marine sediment metagenome</name>
    <dbReference type="NCBI Taxonomy" id="412755"/>
    <lineage>
        <taxon>unclassified sequences</taxon>
        <taxon>metagenomes</taxon>
        <taxon>ecological metagenomes</taxon>
    </lineage>
</organism>
<comment type="caution">
    <text evidence="1">The sequence shown here is derived from an EMBL/GenBank/DDBJ whole genome shotgun (WGS) entry which is preliminary data.</text>
</comment>
<sequence length="78" mass="9426">MISSGYAFKYVQEVIDDFEEKHYPDLSEAVILFSKINHTKVEPQYIYMGHEKLTFNERHPLYQKIFREEFSTCLKSMR</sequence>
<accession>A0A0F9MUR2</accession>
<reference evidence="1" key="1">
    <citation type="journal article" date="2015" name="Nature">
        <title>Complex archaea that bridge the gap between prokaryotes and eukaryotes.</title>
        <authorList>
            <person name="Spang A."/>
            <person name="Saw J.H."/>
            <person name="Jorgensen S.L."/>
            <person name="Zaremba-Niedzwiedzka K."/>
            <person name="Martijn J."/>
            <person name="Lind A.E."/>
            <person name="van Eijk R."/>
            <person name="Schleper C."/>
            <person name="Guy L."/>
            <person name="Ettema T.J."/>
        </authorList>
    </citation>
    <scope>NUCLEOTIDE SEQUENCE</scope>
</reference>
<proteinExistence type="predicted"/>
<gene>
    <name evidence="1" type="ORF">LCGC14_1110710</name>
</gene>
<evidence type="ECO:0000313" key="1">
    <source>
        <dbReference type="EMBL" id="KKN03142.1"/>
    </source>
</evidence>
<protein>
    <submittedName>
        <fullName evidence="1">Uncharacterized protein</fullName>
    </submittedName>
</protein>
<dbReference type="EMBL" id="LAZR01005067">
    <property type="protein sequence ID" value="KKN03142.1"/>
    <property type="molecule type" value="Genomic_DNA"/>
</dbReference>
<name>A0A0F9MUR2_9ZZZZ</name>
<dbReference type="AlphaFoldDB" id="A0A0F9MUR2"/>